<name>A0A1C2JIZ8_ACITH</name>
<protein>
    <submittedName>
        <fullName evidence="1">Uncharacterized protein</fullName>
    </submittedName>
</protein>
<sequence>MAFEAEVLSWARASGWRLERTGPLRRNVWPVPRLEFLREGVLPPESWDLLLGSCALFVSYEPGRREAISSEGIPVKFYQVEKTAWGFAQIAHSGPADWVACCRDLPGWDVLPAETESAAFARIGLATIPPSERRPDILLGIKTE</sequence>
<proteinExistence type="predicted"/>
<dbReference type="Proteomes" id="UP000095008">
    <property type="component" value="Unassembled WGS sequence"/>
</dbReference>
<dbReference type="EMBL" id="LWSA01000095">
    <property type="protein sequence ID" value="OCX73756.1"/>
    <property type="molecule type" value="Genomic_DNA"/>
</dbReference>
<dbReference type="eggNOG" id="ENOG50303KA">
    <property type="taxonomic scope" value="Bacteria"/>
</dbReference>
<comment type="caution">
    <text evidence="1">The sequence shown here is derived from an EMBL/GenBank/DDBJ whole genome shotgun (WGS) entry which is preliminary data.</text>
</comment>
<evidence type="ECO:0000313" key="4">
    <source>
        <dbReference type="Proteomes" id="UP000095008"/>
    </source>
</evidence>
<dbReference type="AlphaFoldDB" id="A0A1C2JIZ8"/>
<gene>
    <name evidence="1" type="ORF">A6M23_20870</name>
    <name evidence="2" type="ORF">A6P07_07565</name>
</gene>
<dbReference type="STRING" id="930.GCA_002079865_03097"/>
<evidence type="ECO:0000313" key="1">
    <source>
        <dbReference type="EMBL" id="OCX67421.1"/>
    </source>
</evidence>
<evidence type="ECO:0000313" key="3">
    <source>
        <dbReference type="Proteomes" id="UP000094893"/>
    </source>
</evidence>
<reference evidence="1 3" key="1">
    <citation type="journal article" date="2016" name="Int. J. Mol. Sci.">
        <title>Comparative genomics of the extreme acidophile Acidithiobacillus thiooxidans reveals intraspecific divergence and niche adaptation.</title>
        <authorList>
            <person name="Zhang X."/>
            <person name="Feng X."/>
            <person name="Tao J."/>
            <person name="Ma L."/>
            <person name="Xiao Y."/>
            <person name="Liang Y."/>
            <person name="Liu X."/>
            <person name="Yin H."/>
        </authorList>
    </citation>
    <scope>NUCLEOTIDE SEQUENCE [LARGE SCALE GENOMIC DNA]</scope>
    <source>
        <strain evidence="2 3">A02</strain>
        <strain evidence="1">DXS-W</strain>
    </source>
</reference>
<dbReference type="OrthoDB" id="5297913at2"/>
<dbReference type="Proteomes" id="UP000094893">
    <property type="component" value="Unassembled WGS sequence"/>
</dbReference>
<dbReference type="EMBL" id="LWRY01000318">
    <property type="protein sequence ID" value="OCX67421.1"/>
    <property type="molecule type" value="Genomic_DNA"/>
</dbReference>
<accession>A0A1C2JIZ8</accession>
<evidence type="ECO:0000313" key="2">
    <source>
        <dbReference type="EMBL" id="OCX73756.1"/>
    </source>
</evidence>
<keyword evidence="4" id="KW-1185">Reference proteome</keyword>
<organism evidence="1 4">
    <name type="scientific">Acidithiobacillus thiooxidans</name>
    <name type="common">Thiobacillus thiooxidans</name>
    <dbReference type="NCBI Taxonomy" id="930"/>
    <lineage>
        <taxon>Bacteria</taxon>
        <taxon>Pseudomonadati</taxon>
        <taxon>Pseudomonadota</taxon>
        <taxon>Acidithiobacillia</taxon>
        <taxon>Acidithiobacillales</taxon>
        <taxon>Acidithiobacillaceae</taxon>
        <taxon>Acidithiobacillus</taxon>
    </lineage>
</organism>